<accession>A0A318ESY3</accession>
<name>A0A318ESY3_9FIRM</name>
<organism evidence="2 3">
    <name type="scientific">Lachnotalea glycerini</name>
    <dbReference type="NCBI Taxonomy" id="1763509"/>
    <lineage>
        <taxon>Bacteria</taxon>
        <taxon>Bacillati</taxon>
        <taxon>Bacillota</taxon>
        <taxon>Clostridia</taxon>
        <taxon>Lachnospirales</taxon>
        <taxon>Lachnospiraceae</taxon>
        <taxon>Lachnotalea</taxon>
    </lineage>
</organism>
<evidence type="ECO:0000313" key="2">
    <source>
        <dbReference type="EMBL" id="PXV91677.1"/>
    </source>
</evidence>
<feature type="domain" description="AP2-like integrase N-terminal" evidence="1">
    <location>
        <begin position="11"/>
        <end position="45"/>
    </location>
</feature>
<evidence type="ECO:0000313" key="3">
    <source>
        <dbReference type="Proteomes" id="UP000247523"/>
    </source>
</evidence>
<dbReference type="AlphaFoldDB" id="A0A318ESY3"/>
<protein>
    <submittedName>
        <fullName evidence="2">AP2-like DNA-binding integrase family protein</fullName>
    </submittedName>
</protein>
<gene>
    <name evidence="2" type="ORF">C8E03_103235</name>
</gene>
<reference evidence="2 3" key="1">
    <citation type="submission" date="2018-05" db="EMBL/GenBank/DDBJ databases">
        <title>Genomic Encyclopedia of Type Strains, Phase IV (KMG-IV): sequencing the most valuable type-strain genomes for metagenomic binning, comparative biology and taxonomic classification.</title>
        <authorList>
            <person name="Goeker M."/>
        </authorList>
    </citation>
    <scope>NUCLEOTIDE SEQUENCE [LARGE SCALE GENOMIC DNA]</scope>
    <source>
        <strain evidence="2 3">DSM 28816</strain>
    </source>
</reference>
<sequence length="46" mass="5580">MPAYKDSVTGTWFVKFYSKNWTGENRQIKKRGFATKREALEFERNY</sequence>
<dbReference type="EMBL" id="QICS01000003">
    <property type="protein sequence ID" value="PXV91677.1"/>
    <property type="molecule type" value="Genomic_DNA"/>
</dbReference>
<dbReference type="InterPro" id="IPR028259">
    <property type="entry name" value="AP2-like_int_N"/>
</dbReference>
<dbReference type="GO" id="GO:0003677">
    <property type="term" value="F:DNA binding"/>
    <property type="evidence" value="ECO:0007669"/>
    <property type="project" value="UniProtKB-KW"/>
</dbReference>
<evidence type="ECO:0000259" key="1">
    <source>
        <dbReference type="Pfam" id="PF14657"/>
    </source>
</evidence>
<dbReference type="Proteomes" id="UP000247523">
    <property type="component" value="Unassembled WGS sequence"/>
</dbReference>
<comment type="caution">
    <text evidence="2">The sequence shown here is derived from an EMBL/GenBank/DDBJ whole genome shotgun (WGS) entry which is preliminary data.</text>
</comment>
<keyword evidence="2" id="KW-0238">DNA-binding</keyword>
<proteinExistence type="predicted"/>
<dbReference type="Pfam" id="PF14657">
    <property type="entry name" value="Arm-DNA-bind_4"/>
    <property type="match status" value="1"/>
</dbReference>